<sequence length="288" mass="30521">MRIGWIGLGNMGIPMVKNTVAAGVEVTVFNRTPKPNLDVGGATVVQKLEEAVIDQDALILMVSDGAAVKDILFAQKAVEQMRENTLVVNMSTIGVDETLDLAAGVHTRGLRFVDAPVLGSVKPATEGTLTVVAGGDEADFNELQPLFTAISKVAFHVGPVGKGAAMKLLVNAFLGMTVEALGECLSYAGNQSLATDLVMQVLENSAVWSPTLAGKRAMVEHERYEAQFALKHLKKDLGLAVRQGQAVSANMPAIETTFKSFERAESAGYGEMDMAAIVQFLSAGKQQS</sequence>
<feature type="domain" description="3-hydroxyisobutyrate dehydrogenase-like NAD-binding" evidence="5">
    <location>
        <begin position="161"/>
        <end position="280"/>
    </location>
</feature>
<dbReference type="PANTHER" id="PTHR43580:SF2">
    <property type="entry name" value="CYTOKINE-LIKE NUCLEAR FACTOR N-PAC"/>
    <property type="match status" value="1"/>
</dbReference>
<dbReference type="Pfam" id="PF03446">
    <property type="entry name" value="NAD_binding_2"/>
    <property type="match status" value="1"/>
</dbReference>
<evidence type="ECO:0000256" key="1">
    <source>
        <dbReference type="ARBA" id="ARBA00009080"/>
    </source>
</evidence>
<dbReference type="InterPro" id="IPR013328">
    <property type="entry name" value="6PGD_dom2"/>
</dbReference>
<dbReference type="InterPro" id="IPR006115">
    <property type="entry name" value="6PGDH_NADP-bd"/>
</dbReference>
<feature type="domain" description="6-phosphogluconate dehydrogenase NADP-binding" evidence="4">
    <location>
        <begin position="2"/>
        <end position="158"/>
    </location>
</feature>
<dbReference type="SUPFAM" id="SSF48179">
    <property type="entry name" value="6-phosphogluconate dehydrogenase C-terminal domain-like"/>
    <property type="match status" value="1"/>
</dbReference>
<dbReference type="Pfam" id="PF14833">
    <property type="entry name" value="NAD_binding_11"/>
    <property type="match status" value="1"/>
</dbReference>
<evidence type="ECO:0000259" key="4">
    <source>
        <dbReference type="Pfam" id="PF03446"/>
    </source>
</evidence>
<dbReference type="EMBL" id="JBHUCX010000024">
    <property type="protein sequence ID" value="MFD1674903.1"/>
    <property type="molecule type" value="Genomic_DNA"/>
</dbReference>
<accession>A0ABW4JHN7</accession>
<evidence type="ECO:0000256" key="3">
    <source>
        <dbReference type="ARBA" id="ARBA00023027"/>
    </source>
</evidence>
<evidence type="ECO:0000313" key="7">
    <source>
        <dbReference type="Proteomes" id="UP001597079"/>
    </source>
</evidence>
<dbReference type="InterPro" id="IPR008927">
    <property type="entry name" value="6-PGluconate_DH-like_C_sf"/>
</dbReference>
<dbReference type="PIRSF" id="PIRSF000103">
    <property type="entry name" value="HIBADH"/>
    <property type="match status" value="1"/>
</dbReference>
<name>A0ABW4JHN7_9BACL</name>
<evidence type="ECO:0000256" key="2">
    <source>
        <dbReference type="ARBA" id="ARBA00023002"/>
    </source>
</evidence>
<dbReference type="Gene3D" id="1.10.1040.10">
    <property type="entry name" value="N-(1-d-carboxylethyl)-l-norvaline Dehydrogenase, domain 2"/>
    <property type="match status" value="1"/>
</dbReference>
<comment type="similarity">
    <text evidence="1">Belongs to the HIBADH-related family.</text>
</comment>
<dbReference type="GO" id="GO:0016491">
    <property type="term" value="F:oxidoreductase activity"/>
    <property type="evidence" value="ECO:0007669"/>
    <property type="project" value="UniProtKB-KW"/>
</dbReference>
<dbReference type="InterPro" id="IPR029154">
    <property type="entry name" value="HIBADH-like_NADP-bd"/>
</dbReference>
<keyword evidence="2 6" id="KW-0560">Oxidoreductase</keyword>
<dbReference type="PANTHER" id="PTHR43580">
    <property type="entry name" value="OXIDOREDUCTASE GLYR1-RELATED"/>
    <property type="match status" value="1"/>
</dbReference>
<proteinExistence type="inferred from homology"/>
<protein>
    <submittedName>
        <fullName evidence="6">NAD(P)-dependent oxidoreductase</fullName>
        <ecNumber evidence="6">1.1.-.-</ecNumber>
    </submittedName>
</protein>
<dbReference type="EC" id="1.1.-.-" evidence="6"/>
<dbReference type="SUPFAM" id="SSF51735">
    <property type="entry name" value="NAD(P)-binding Rossmann-fold domains"/>
    <property type="match status" value="1"/>
</dbReference>
<gene>
    <name evidence="6" type="ORF">ACFSB2_09355</name>
</gene>
<evidence type="ECO:0000259" key="5">
    <source>
        <dbReference type="Pfam" id="PF14833"/>
    </source>
</evidence>
<organism evidence="6 7">
    <name type="scientific">Alicyclobacillus fodiniaquatilis</name>
    <dbReference type="NCBI Taxonomy" id="1661150"/>
    <lineage>
        <taxon>Bacteria</taxon>
        <taxon>Bacillati</taxon>
        <taxon>Bacillota</taxon>
        <taxon>Bacilli</taxon>
        <taxon>Bacillales</taxon>
        <taxon>Alicyclobacillaceae</taxon>
        <taxon>Alicyclobacillus</taxon>
    </lineage>
</organism>
<dbReference type="Proteomes" id="UP001597079">
    <property type="component" value="Unassembled WGS sequence"/>
</dbReference>
<comment type="caution">
    <text evidence="6">The sequence shown here is derived from an EMBL/GenBank/DDBJ whole genome shotgun (WGS) entry which is preliminary data.</text>
</comment>
<evidence type="ECO:0000313" key="6">
    <source>
        <dbReference type="EMBL" id="MFD1674903.1"/>
    </source>
</evidence>
<dbReference type="InterPro" id="IPR015815">
    <property type="entry name" value="HIBADH-related"/>
</dbReference>
<dbReference type="InterPro" id="IPR051265">
    <property type="entry name" value="HIBADH-related_NP60_sf"/>
</dbReference>
<dbReference type="Gene3D" id="3.40.50.720">
    <property type="entry name" value="NAD(P)-binding Rossmann-like Domain"/>
    <property type="match status" value="1"/>
</dbReference>
<keyword evidence="7" id="KW-1185">Reference proteome</keyword>
<keyword evidence="3" id="KW-0520">NAD</keyword>
<dbReference type="RefSeq" id="WP_377942777.1">
    <property type="nucleotide sequence ID" value="NZ_JBHUCX010000024.1"/>
</dbReference>
<dbReference type="InterPro" id="IPR036291">
    <property type="entry name" value="NAD(P)-bd_dom_sf"/>
</dbReference>
<reference evidence="7" key="1">
    <citation type="journal article" date="2019" name="Int. J. Syst. Evol. Microbiol.">
        <title>The Global Catalogue of Microorganisms (GCM) 10K type strain sequencing project: providing services to taxonomists for standard genome sequencing and annotation.</title>
        <authorList>
            <consortium name="The Broad Institute Genomics Platform"/>
            <consortium name="The Broad Institute Genome Sequencing Center for Infectious Disease"/>
            <person name="Wu L."/>
            <person name="Ma J."/>
        </authorList>
    </citation>
    <scope>NUCLEOTIDE SEQUENCE [LARGE SCALE GENOMIC DNA]</scope>
    <source>
        <strain evidence="7">CGMCC 1.12286</strain>
    </source>
</reference>